<name>A0AAV8VHY3_9CUCU</name>
<evidence type="ECO:0000313" key="2">
    <source>
        <dbReference type="Proteomes" id="UP001159042"/>
    </source>
</evidence>
<reference evidence="1 2" key="1">
    <citation type="journal article" date="2023" name="Insect Mol. Biol.">
        <title>Genome sequencing provides insights into the evolution of gene families encoding plant cell wall-degrading enzymes in longhorned beetles.</title>
        <authorList>
            <person name="Shin N.R."/>
            <person name="Okamura Y."/>
            <person name="Kirsch R."/>
            <person name="Pauchet Y."/>
        </authorList>
    </citation>
    <scope>NUCLEOTIDE SEQUENCE [LARGE SCALE GENOMIC DNA]</scope>
    <source>
        <strain evidence="1">EAD_L_NR</strain>
    </source>
</reference>
<evidence type="ECO:0000313" key="1">
    <source>
        <dbReference type="EMBL" id="KAJ8913937.1"/>
    </source>
</evidence>
<gene>
    <name evidence="1" type="ORF">NQ315_005736</name>
</gene>
<accession>A0AAV8VHY3</accession>
<sequence>MLLLIRGGGNIAGKNVYDRLTPLFPRSYHSTRNTYNSFNTHRSAISLISSRDLGSNPQIK</sequence>
<keyword evidence="2" id="KW-1185">Reference proteome</keyword>
<protein>
    <submittedName>
        <fullName evidence="1">Uncharacterized protein</fullName>
    </submittedName>
</protein>
<comment type="caution">
    <text evidence="1">The sequence shown here is derived from an EMBL/GenBank/DDBJ whole genome shotgun (WGS) entry which is preliminary data.</text>
</comment>
<dbReference type="EMBL" id="JANEYG010000085">
    <property type="protein sequence ID" value="KAJ8913937.1"/>
    <property type="molecule type" value="Genomic_DNA"/>
</dbReference>
<dbReference type="AlphaFoldDB" id="A0AAV8VHY3"/>
<organism evidence="1 2">
    <name type="scientific">Exocentrus adspersus</name>
    <dbReference type="NCBI Taxonomy" id="1586481"/>
    <lineage>
        <taxon>Eukaryota</taxon>
        <taxon>Metazoa</taxon>
        <taxon>Ecdysozoa</taxon>
        <taxon>Arthropoda</taxon>
        <taxon>Hexapoda</taxon>
        <taxon>Insecta</taxon>
        <taxon>Pterygota</taxon>
        <taxon>Neoptera</taxon>
        <taxon>Endopterygota</taxon>
        <taxon>Coleoptera</taxon>
        <taxon>Polyphaga</taxon>
        <taxon>Cucujiformia</taxon>
        <taxon>Chrysomeloidea</taxon>
        <taxon>Cerambycidae</taxon>
        <taxon>Lamiinae</taxon>
        <taxon>Acanthocinini</taxon>
        <taxon>Exocentrus</taxon>
    </lineage>
</organism>
<dbReference type="Proteomes" id="UP001159042">
    <property type="component" value="Unassembled WGS sequence"/>
</dbReference>
<proteinExistence type="predicted"/>